<comment type="caution">
    <text evidence="7">The sequence shown here is derived from an EMBL/GenBank/DDBJ whole genome shotgun (WGS) entry which is preliminary data.</text>
</comment>
<dbReference type="GO" id="GO:0017148">
    <property type="term" value="P:negative regulation of translation"/>
    <property type="evidence" value="ECO:0007669"/>
    <property type="project" value="UniProtKB-KW"/>
</dbReference>
<sequence>MKFKINQIQKPQKQDLSYTFGKMEEADVYFTEKFTDFRDFSKTEPHHLDLGFNIFRENELSGDYQSQDDFGEGLTPVKSRKRTFQRRLQFENSSSAEDFQNMAKTFKRLKSQEDEDCLSPDSIEFHSKDDKADFTNVLSKCCMKFGGNPSMKFEENKFLNTKNSTADIFESLNNPSGQLQGYDDDDFGFQIKSGLSKLKTVNTSNPCCSEVEDLGASKIPQVKASSDLLSTLAKTIGTYLVSRLKACKRFLGDFQIKELEMPLPESMISNSEAKKCPGKFHLICENKVDRNTYSVTVIDSENYEGDYKKDIYHLSSIRNGNPHILKYFGCWKEQGLVFIQTEQYTQTLEKLLLSGTIEPSERQKVVVDIYNAIEYCHSKGIVDIQISKSSIFLSNGNYKLNTLEFSQTDSPTSAQKDPETLLWIKQFVELFNIAEVDFPQKSLFSRVF</sequence>
<organism evidence="7 8">
    <name type="scientific">Euplotes crassus</name>
    <dbReference type="NCBI Taxonomy" id="5936"/>
    <lineage>
        <taxon>Eukaryota</taxon>
        <taxon>Sar</taxon>
        <taxon>Alveolata</taxon>
        <taxon>Ciliophora</taxon>
        <taxon>Intramacronucleata</taxon>
        <taxon>Spirotrichea</taxon>
        <taxon>Hypotrichia</taxon>
        <taxon>Euplotida</taxon>
        <taxon>Euplotidae</taxon>
        <taxon>Moneuplotes</taxon>
    </lineage>
</organism>
<keyword evidence="8" id="KW-1185">Reference proteome</keyword>
<name>A0AAD1Y8V2_EUPCR</name>
<gene>
    <name evidence="7" type="ORF">ECRASSUSDP1_LOCUS26639</name>
</gene>
<evidence type="ECO:0000256" key="4">
    <source>
        <dbReference type="ARBA" id="ARBA00022840"/>
    </source>
</evidence>
<dbReference type="Proteomes" id="UP001295684">
    <property type="component" value="Unassembled WGS sequence"/>
</dbReference>
<dbReference type="AlphaFoldDB" id="A0AAD1Y8V2"/>
<protein>
    <recommendedName>
        <fullName evidence="6">Protein kinase domain-containing protein</fullName>
    </recommendedName>
</protein>
<evidence type="ECO:0000256" key="3">
    <source>
        <dbReference type="ARBA" id="ARBA00022777"/>
    </source>
</evidence>
<dbReference type="GO" id="GO:0005737">
    <property type="term" value="C:cytoplasm"/>
    <property type="evidence" value="ECO:0007669"/>
    <property type="project" value="TreeGrafter"/>
</dbReference>
<keyword evidence="2" id="KW-0547">Nucleotide-binding</keyword>
<keyword evidence="5" id="KW-0652">Protein synthesis inhibitor</keyword>
<dbReference type="GO" id="GO:0005524">
    <property type="term" value="F:ATP binding"/>
    <property type="evidence" value="ECO:0007669"/>
    <property type="project" value="UniProtKB-KW"/>
</dbReference>
<evidence type="ECO:0000256" key="2">
    <source>
        <dbReference type="ARBA" id="ARBA00022741"/>
    </source>
</evidence>
<reference evidence="7" key="1">
    <citation type="submission" date="2023-07" db="EMBL/GenBank/DDBJ databases">
        <authorList>
            <consortium name="AG Swart"/>
            <person name="Singh M."/>
            <person name="Singh A."/>
            <person name="Seah K."/>
            <person name="Emmerich C."/>
        </authorList>
    </citation>
    <scope>NUCLEOTIDE SEQUENCE</scope>
    <source>
        <strain evidence="7">DP1</strain>
    </source>
</reference>
<dbReference type="InterPro" id="IPR000719">
    <property type="entry name" value="Prot_kinase_dom"/>
</dbReference>
<dbReference type="EMBL" id="CAMPGE010027471">
    <property type="protein sequence ID" value="CAI2385097.1"/>
    <property type="molecule type" value="Genomic_DNA"/>
</dbReference>
<dbReference type="InterPro" id="IPR011009">
    <property type="entry name" value="Kinase-like_dom_sf"/>
</dbReference>
<dbReference type="InterPro" id="IPR050339">
    <property type="entry name" value="CC_SR_Kinase"/>
</dbReference>
<dbReference type="PROSITE" id="PS50011">
    <property type="entry name" value="PROTEIN_KINASE_DOM"/>
    <property type="match status" value="1"/>
</dbReference>
<dbReference type="Gene3D" id="1.10.510.10">
    <property type="entry name" value="Transferase(Phosphotransferase) domain 1"/>
    <property type="match status" value="1"/>
</dbReference>
<feature type="domain" description="Protein kinase" evidence="6">
    <location>
        <begin position="230"/>
        <end position="448"/>
    </location>
</feature>
<proteinExistence type="predicted"/>
<keyword evidence="1" id="KW-0808">Transferase</keyword>
<evidence type="ECO:0000259" key="6">
    <source>
        <dbReference type="PROSITE" id="PS50011"/>
    </source>
</evidence>
<dbReference type="SUPFAM" id="SSF56112">
    <property type="entry name" value="Protein kinase-like (PK-like)"/>
    <property type="match status" value="1"/>
</dbReference>
<keyword evidence="4" id="KW-0067">ATP-binding</keyword>
<dbReference type="PANTHER" id="PTHR11042">
    <property type="entry name" value="EUKARYOTIC TRANSLATION INITIATION FACTOR 2-ALPHA KINASE EIF2-ALPHA KINASE -RELATED"/>
    <property type="match status" value="1"/>
</dbReference>
<dbReference type="GO" id="GO:0005634">
    <property type="term" value="C:nucleus"/>
    <property type="evidence" value="ECO:0007669"/>
    <property type="project" value="TreeGrafter"/>
</dbReference>
<evidence type="ECO:0000256" key="1">
    <source>
        <dbReference type="ARBA" id="ARBA00022679"/>
    </source>
</evidence>
<keyword evidence="3" id="KW-0418">Kinase</keyword>
<evidence type="ECO:0000313" key="8">
    <source>
        <dbReference type="Proteomes" id="UP001295684"/>
    </source>
</evidence>
<dbReference type="GO" id="GO:0004672">
    <property type="term" value="F:protein kinase activity"/>
    <property type="evidence" value="ECO:0007669"/>
    <property type="project" value="InterPro"/>
</dbReference>
<evidence type="ECO:0000313" key="7">
    <source>
        <dbReference type="EMBL" id="CAI2385097.1"/>
    </source>
</evidence>
<evidence type="ECO:0000256" key="5">
    <source>
        <dbReference type="ARBA" id="ARBA00023193"/>
    </source>
</evidence>
<accession>A0AAD1Y8V2</accession>